<evidence type="ECO:0000313" key="4">
    <source>
        <dbReference type="Proteomes" id="UP000270296"/>
    </source>
</evidence>
<name>A0A183J448_9BILA</name>
<evidence type="ECO:0000313" key="5">
    <source>
        <dbReference type="WBParaSite" id="SBAD_0001101601-mRNA-1"/>
    </source>
</evidence>
<dbReference type="PANTHER" id="PTHR10663:SF388">
    <property type="entry name" value="GOLGI-SPECIFIC BREFELDIN A-RESISTANCE GUANINE NUCLEOTIDE EXCHANGE FACTOR 1"/>
    <property type="match status" value="1"/>
</dbReference>
<keyword evidence="4" id="KW-1185">Reference proteome</keyword>
<evidence type="ECO:0000259" key="2">
    <source>
        <dbReference type="Pfam" id="PF12783"/>
    </source>
</evidence>
<dbReference type="PANTHER" id="PTHR10663">
    <property type="entry name" value="GUANYL-NUCLEOTIDE EXCHANGE FACTOR"/>
    <property type="match status" value="1"/>
</dbReference>
<evidence type="ECO:0000313" key="3">
    <source>
        <dbReference type="EMBL" id="VDP33506.1"/>
    </source>
</evidence>
<proteinExistence type="predicted"/>
<dbReference type="AlphaFoldDB" id="A0A183J448"/>
<dbReference type="InterPro" id="IPR032691">
    <property type="entry name" value="Mon2/Sec7/BIG1-like_HUS"/>
</dbReference>
<sequence length="538" mass="59640">MSMNGVYIVQGELNSVVTILRRTLLTRDGVVSDEDPLLRSFADLREVLNYVVDLADMAPSTFVAPFLDVIRSEHTTGPATGRALIAINKFVTYGLLNFSNCKVNSAILQIAEAVTHARFVGTDPSNDEVVLLRILQVLRTIMLSPVGSLLTDETVCEILQSCFRICFESRLTCLLRKAAESCLIDMVQLLFTRLPTFVEDLHHPYIRRLKMQSTLKDGSHRRKSKKKPKDIAQPANSTEADSTSKGNEMSPTEGGDASVETAIKDSKPEAAATNTSVGEAEQQKVVDVHGDFGFVVEEHDRLMRSYSEATVSVSSISKDESERESHQELRDEGSGVVAQCSLEDKYEVVVVDQCPAVQLESDSQSNDVRFTIDDQMTSKPPLLPTKETLNENENSDETSEVSTLPYGLPCVRELLRFLITLCNPWEQQNSGSMIELALNLIIVALEAGADHLGKYSVLLPMVQNELCRNIISLLGTSQVTLLSLTLRAGFLIFEALRTYLKFQLEMYLLRLMALAVADMQALHNMSSSVQYHPISEVQ</sequence>
<dbReference type="OrthoDB" id="10258608at2759"/>
<feature type="compositionally biased region" description="Basic and acidic residues" evidence="1">
    <location>
        <begin position="317"/>
        <end position="332"/>
    </location>
</feature>
<evidence type="ECO:0000256" key="1">
    <source>
        <dbReference type="SAM" id="MobiDB-lite"/>
    </source>
</evidence>
<feature type="domain" description="Mon2/Sec7/BIG1-like HUS" evidence="2">
    <location>
        <begin position="408"/>
        <end position="515"/>
    </location>
</feature>
<reference evidence="3 4" key="2">
    <citation type="submission" date="2018-11" db="EMBL/GenBank/DDBJ databases">
        <authorList>
            <consortium name="Pathogen Informatics"/>
        </authorList>
    </citation>
    <scope>NUCLEOTIDE SEQUENCE [LARGE SCALE GENOMIC DNA]</scope>
</reference>
<protein>
    <submittedName>
        <fullName evidence="5">Sec7_N domain-containing protein</fullName>
    </submittedName>
</protein>
<dbReference type="Pfam" id="PF12783">
    <property type="entry name" value="Sec7-like_HUS"/>
    <property type="match status" value="1"/>
</dbReference>
<dbReference type="WBParaSite" id="SBAD_0001101601-mRNA-1">
    <property type="protein sequence ID" value="SBAD_0001101601-mRNA-1"/>
    <property type="gene ID" value="SBAD_0001101601"/>
</dbReference>
<feature type="region of interest" description="Disordered" evidence="1">
    <location>
        <begin position="375"/>
        <end position="401"/>
    </location>
</feature>
<feature type="region of interest" description="Disordered" evidence="1">
    <location>
        <begin position="212"/>
        <end position="258"/>
    </location>
</feature>
<accession>A0A183J448</accession>
<dbReference type="Proteomes" id="UP000270296">
    <property type="component" value="Unassembled WGS sequence"/>
</dbReference>
<feature type="compositionally biased region" description="Polar residues" evidence="1">
    <location>
        <begin position="234"/>
        <end position="250"/>
    </location>
</feature>
<organism evidence="5">
    <name type="scientific">Soboliphyme baturini</name>
    <dbReference type="NCBI Taxonomy" id="241478"/>
    <lineage>
        <taxon>Eukaryota</taxon>
        <taxon>Metazoa</taxon>
        <taxon>Ecdysozoa</taxon>
        <taxon>Nematoda</taxon>
        <taxon>Enoplea</taxon>
        <taxon>Dorylaimia</taxon>
        <taxon>Dioctophymatida</taxon>
        <taxon>Dioctophymatoidea</taxon>
        <taxon>Soboliphymatidae</taxon>
        <taxon>Soboliphyme</taxon>
    </lineage>
</organism>
<feature type="compositionally biased region" description="Basic residues" evidence="1">
    <location>
        <begin position="219"/>
        <end position="228"/>
    </location>
</feature>
<gene>
    <name evidence="3" type="ORF">SBAD_LOCUS10646</name>
</gene>
<dbReference type="EMBL" id="UZAM01014363">
    <property type="protein sequence ID" value="VDP33506.1"/>
    <property type="molecule type" value="Genomic_DNA"/>
</dbReference>
<reference evidence="5" key="1">
    <citation type="submission" date="2016-06" db="UniProtKB">
        <authorList>
            <consortium name="WormBaseParasite"/>
        </authorList>
    </citation>
    <scope>IDENTIFICATION</scope>
</reference>
<feature type="region of interest" description="Disordered" evidence="1">
    <location>
        <begin position="308"/>
        <end position="332"/>
    </location>
</feature>